<feature type="compositionally biased region" description="Low complexity" evidence="1">
    <location>
        <begin position="738"/>
        <end position="753"/>
    </location>
</feature>
<feature type="region of interest" description="Disordered" evidence="1">
    <location>
        <begin position="57"/>
        <end position="423"/>
    </location>
</feature>
<dbReference type="RefSeq" id="WP_203916235.1">
    <property type="nucleotide sequence ID" value="NZ_BONZ01000008.1"/>
</dbReference>
<feature type="compositionally biased region" description="Acidic residues" evidence="1">
    <location>
        <begin position="615"/>
        <end position="626"/>
    </location>
</feature>
<keyword evidence="3" id="KW-1185">Reference proteome</keyword>
<sequence>MDETGQPGSEPAGANGDGAREHGMTRIWTNGWQAEAAGSRGDAVRAEAVRSGATRPVLRSVDGGRSGTAAVVEPDAASAPSWHRSVATEVRDWPDSQSRPAEMPAQRFPGNVQQPIQGPWAPRQPVEPRAPQAVEPAAPARAEAPYDPYQSPRLTPPSFDDMPALGRMSAANPAVQASHASSEPDDAGRDCDERSGTGGHASWHPGGHGAGADPERAASERAGMERGGQSNSFRGSHSGPAEAVRRAEALRPADLIRQAERWPAEHHPAEPHPADQWQAGGRAAEQWPANGTSENRHVEAGSAEARQAESRAADQWAPEPRPADERSGEHRPVDPPSQAGPARQSPPYLDRPNLDRLDVDRPADGYGPPMAPRDQARRAASMPAIGRIDQVGPAAPHREAPAAPTLEPPRLHGPSLNSAPDDPAVVAEAARQAIPLRDSFAALRAGAAAGHAEAEAGDHAAVQAAYAAAVESARSDADQSDDRIPGISPRDSAGGPELAASEPFGPQPFAAQSHVPQSHGPQSHATEPHGTESSHRTESFDPQPLGPPTPLGQPSLADYSDNPGVVRQPGAGEPAGPAAEAQPASDPSALAGSTSAFPIPRVLPQRVPAAPDVPDVPDDGSDDEFIEQGRPSFLDPPELARIATHLRYDENLEEAPPRPDGFDTDAILAAVRNVPGVRDAQLKPNPGGVHTLRLDLADGADGAQVSRDVARLLKQRMGLAAEPRRQGEPRRQAEARRQQAPAAPPANASQPRAETGSVPVTGVAPASRAPLSAAATEQLSGPAARNDERNRRRHQVAPGRARTAAEPDPEPRRVVRSVTGPRVIIDQVQVSTLGLDATVEVRLTSAGRPAIGVASGPAVDGYVLRLAAVAATAALDQLLSGIEGAEQPGRCFVEHAAVVPFGGSDVAVVVVLLVLGGTAEQLSGSALVAGDPRQAIVRATLAAVNRRLDALLG</sequence>
<gene>
    <name evidence="2" type="ORF">Raf01_06850</name>
</gene>
<feature type="compositionally biased region" description="Basic and acidic residues" evidence="1">
    <location>
        <begin position="352"/>
        <end position="363"/>
    </location>
</feature>
<feature type="compositionally biased region" description="Basic and acidic residues" evidence="1">
    <location>
        <begin position="257"/>
        <end position="273"/>
    </location>
</feature>
<dbReference type="Proteomes" id="UP000642748">
    <property type="component" value="Unassembled WGS sequence"/>
</dbReference>
<dbReference type="EMBL" id="BONZ01000008">
    <property type="protein sequence ID" value="GIH12513.1"/>
    <property type="molecule type" value="Genomic_DNA"/>
</dbReference>
<feature type="compositionally biased region" description="Low complexity" evidence="1">
    <location>
        <begin position="459"/>
        <end position="472"/>
    </location>
</feature>
<feature type="compositionally biased region" description="Basic and acidic residues" evidence="1">
    <location>
        <begin position="473"/>
        <end position="484"/>
    </location>
</feature>
<feature type="compositionally biased region" description="Low complexity" evidence="1">
    <location>
        <begin position="568"/>
        <end position="584"/>
    </location>
</feature>
<comment type="caution">
    <text evidence="2">The sequence shown here is derived from an EMBL/GenBank/DDBJ whole genome shotgun (WGS) entry which is preliminary data.</text>
</comment>
<feature type="compositionally biased region" description="Basic and acidic residues" evidence="1">
    <location>
        <begin position="213"/>
        <end position="224"/>
    </location>
</feature>
<name>A0A8J3QK85_9ACTN</name>
<protein>
    <submittedName>
        <fullName evidence="2">Uncharacterized protein</fullName>
    </submittedName>
</protein>
<feature type="region of interest" description="Disordered" evidence="1">
    <location>
        <begin position="1"/>
        <end position="27"/>
    </location>
</feature>
<reference evidence="2" key="1">
    <citation type="submission" date="2021-01" db="EMBL/GenBank/DDBJ databases">
        <title>Whole genome shotgun sequence of Rugosimonospora africana NBRC 104875.</title>
        <authorList>
            <person name="Komaki H."/>
            <person name="Tamura T."/>
        </authorList>
    </citation>
    <scope>NUCLEOTIDE SEQUENCE</scope>
    <source>
        <strain evidence="2">NBRC 104875</strain>
    </source>
</reference>
<feature type="compositionally biased region" description="Polar residues" evidence="1">
    <location>
        <begin position="514"/>
        <end position="525"/>
    </location>
</feature>
<dbReference type="AlphaFoldDB" id="A0A8J3QK85"/>
<feature type="compositionally biased region" description="Low complexity" evidence="1">
    <location>
        <begin position="127"/>
        <end position="145"/>
    </location>
</feature>
<accession>A0A8J3QK85</accession>
<evidence type="ECO:0000313" key="2">
    <source>
        <dbReference type="EMBL" id="GIH12513.1"/>
    </source>
</evidence>
<feature type="compositionally biased region" description="Basic and acidic residues" evidence="1">
    <location>
        <begin position="803"/>
        <end position="813"/>
    </location>
</feature>
<feature type="compositionally biased region" description="Basic and acidic residues" evidence="1">
    <location>
        <begin position="722"/>
        <end position="737"/>
    </location>
</feature>
<feature type="region of interest" description="Disordered" evidence="1">
    <location>
        <begin position="716"/>
        <end position="813"/>
    </location>
</feature>
<evidence type="ECO:0000256" key="1">
    <source>
        <dbReference type="SAM" id="MobiDB-lite"/>
    </source>
</evidence>
<feature type="compositionally biased region" description="Basic and acidic residues" evidence="1">
    <location>
        <begin position="321"/>
        <end position="333"/>
    </location>
</feature>
<evidence type="ECO:0000313" key="3">
    <source>
        <dbReference type="Proteomes" id="UP000642748"/>
    </source>
</evidence>
<feature type="region of interest" description="Disordered" evidence="1">
    <location>
        <begin position="445"/>
        <end position="637"/>
    </location>
</feature>
<feature type="compositionally biased region" description="Basic and acidic residues" evidence="1">
    <location>
        <begin position="186"/>
        <end position="195"/>
    </location>
</feature>
<feature type="compositionally biased region" description="Basic and acidic residues" evidence="1">
    <location>
        <begin position="526"/>
        <end position="539"/>
    </location>
</feature>
<proteinExistence type="predicted"/>
<organism evidence="2 3">
    <name type="scientific">Rugosimonospora africana</name>
    <dbReference type="NCBI Taxonomy" id="556532"/>
    <lineage>
        <taxon>Bacteria</taxon>
        <taxon>Bacillati</taxon>
        <taxon>Actinomycetota</taxon>
        <taxon>Actinomycetes</taxon>
        <taxon>Micromonosporales</taxon>
        <taxon>Micromonosporaceae</taxon>
        <taxon>Rugosimonospora</taxon>
    </lineage>
</organism>
<feature type="compositionally biased region" description="Low complexity" evidence="1">
    <location>
        <begin position="764"/>
        <end position="775"/>
    </location>
</feature>